<keyword evidence="1 5" id="KW-0963">Cytoplasm</keyword>
<feature type="binding site" evidence="5">
    <location>
        <position position="232"/>
    </location>
    <ligand>
        <name>NAD(+)</name>
        <dbReference type="ChEBI" id="CHEBI:57540"/>
    </ligand>
</feature>
<feature type="domain" description="D-isomer specific 2-hydroxyacid dehydrogenase NAD-binding" evidence="7">
    <location>
        <begin position="108"/>
        <end position="256"/>
    </location>
</feature>
<keyword evidence="4 5" id="KW-0664">Pyridoxine biosynthesis</keyword>
<comment type="caution">
    <text evidence="9">The sequence shown here is derived from an EMBL/GenBank/DDBJ whole genome shotgun (WGS) entry which is preliminary data.</text>
</comment>
<dbReference type="HAMAP" id="MF_01825">
    <property type="entry name" value="PdxB"/>
    <property type="match status" value="1"/>
</dbReference>
<dbReference type="InterPro" id="IPR006139">
    <property type="entry name" value="D-isomer_2_OHA_DH_cat_dom"/>
</dbReference>
<sequence>MKILYEDSMLYADAFFPKLGEAKAFSHQSITPEHLIDVDVLLVRSTTPVTPALLSKANCLQFVGTATAGANHVDVSFLEQQRIPFSTAAGCNAIAVAEYVISAIYATRKKFATPVRERTVGIVGAGHVGTALASKLDALGVNYVLCDPPLAAKGDKREFVSFKQAMACDIISLHTPLVTQGPHPTHHMVNEAVLESLRDDQLLINACRGEVLDNQAALSRLEQGHPLNLVLDVWENEPTILTSLIPHCLIATAHIAGHTLEGKARGTSMLYQQLCQQFSLPETVTLEALLPEANPSCLTLADVLDNHLSDNSVAQLVHQIYNVEQDHQAFTAHAMDAERFRYIRKHYAMRREFSAVSLNAGNFSESEALYKLGFSR</sequence>
<feature type="domain" description="D-isomer specific 2-hydroxyacid dehydrogenase catalytic" evidence="6">
    <location>
        <begin position="29"/>
        <end position="283"/>
    </location>
</feature>
<dbReference type="PROSITE" id="PS00671">
    <property type="entry name" value="D_2_HYDROXYACID_DH_3"/>
    <property type="match status" value="1"/>
</dbReference>
<dbReference type="SUPFAM" id="SSF51735">
    <property type="entry name" value="NAD(P)-binding Rossmann-fold domains"/>
    <property type="match status" value="1"/>
</dbReference>
<evidence type="ECO:0000313" key="9">
    <source>
        <dbReference type="EMBL" id="MCV2883078.1"/>
    </source>
</evidence>
<dbReference type="Gene3D" id="3.30.1370.170">
    <property type="match status" value="1"/>
</dbReference>
<evidence type="ECO:0000259" key="6">
    <source>
        <dbReference type="Pfam" id="PF00389"/>
    </source>
</evidence>
<dbReference type="SUPFAM" id="SSF52283">
    <property type="entry name" value="Formate/glycerate dehydrogenase catalytic domain-like"/>
    <property type="match status" value="1"/>
</dbReference>
<comment type="catalytic activity">
    <reaction evidence="5">
        <text>4-phospho-D-erythronate + NAD(+) = (R)-3-hydroxy-2-oxo-4-phosphooxybutanoate + NADH + H(+)</text>
        <dbReference type="Rhea" id="RHEA:18829"/>
        <dbReference type="ChEBI" id="CHEBI:15378"/>
        <dbReference type="ChEBI" id="CHEBI:57540"/>
        <dbReference type="ChEBI" id="CHEBI:57945"/>
        <dbReference type="ChEBI" id="CHEBI:58538"/>
        <dbReference type="ChEBI" id="CHEBI:58766"/>
        <dbReference type="EC" id="1.1.1.290"/>
    </reaction>
</comment>
<feature type="binding site" evidence="5">
    <location>
        <position position="257"/>
    </location>
    <ligand>
        <name>NAD(+)</name>
        <dbReference type="ChEBI" id="CHEBI:57540"/>
    </ligand>
</feature>
<protein>
    <recommendedName>
        <fullName evidence="5">Erythronate-4-phosphate dehydrogenase</fullName>
        <ecNumber evidence="5">1.1.1.290</ecNumber>
    </recommendedName>
</protein>
<dbReference type="EMBL" id="JAOWKX010000001">
    <property type="protein sequence ID" value="MCV2883078.1"/>
    <property type="molecule type" value="Genomic_DNA"/>
</dbReference>
<dbReference type="InterPro" id="IPR020921">
    <property type="entry name" value="Erythronate-4-P_DHase"/>
</dbReference>
<feature type="binding site" evidence="5">
    <location>
        <position position="147"/>
    </location>
    <ligand>
        <name>NAD(+)</name>
        <dbReference type="ChEBI" id="CHEBI:57540"/>
    </ligand>
</feature>
<evidence type="ECO:0000256" key="3">
    <source>
        <dbReference type="ARBA" id="ARBA00023027"/>
    </source>
</evidence>
<dbReference type="Pfam" id="PF00389">
    <property type="entry name" value="2-Hacid_dh"/>
    <property type="match status" value="1"/>
</dbReference>
<evidence type="ECO:0000259" key="8">
    <source>
        <dbReference type="Pfam" id="PF11890"/>
    </source>
</evidence>
<feature type="binding site" evidence="5">
    <location>
        <position position="45"/>
    </location>
    <ligand>
        <name>substrate</name>
    </ligand>
</feature>
<comment type="caution">
    <text evidence="5">Lacks conserved residue(s) required for the propagation of feature annotation.</text>
</comment>
<evidence type="ECO:0000256" key="1">
    <source>
        <dbReference type="ARBA" id="ARBA00022490"/>
    </source>
</evidence>
<dbReference type="PANTHER" id="PTHR42938">
    <property type="entry name" value="FORMATE DEHYDROGENASE 1"/>
    <property type="match status" value="1"/>
</dbReference>
<gene>
    <name evidence="5" type="primary">pdxB</name>
    <name evidence="9" type="ORF">OE749_00015</name>
</gene>
<dbReference type="InterPro" id="IPR006140">
    <property type="entry name" value="D-isomer_DH_NAD-bd"/>
</dbReference>
<dbReference type="PANTHER" id="PTHR42938:SF9">
    <property type="entry name" value="FORMATE DEHYDROGENASE 1"/>
    <property type="match status" value="1"/>
</dbReference>
<accession>A0ABT3A390</accession>
<evidence type="ECO:0000256" key="4">
    <source>
        <dbReference type="ARBA" id="ARBA00023096"/>
    </source>
</evidence>
<feature type="domain" description="Erythronate-4-phosphate dehydrogenase dimerisation" evidence="8">
    <location>
        <begin position="290"/>
        <end position="373"/>
    </location>
</feature>
<keyword evidence="2 5" id="KW-0560">Oxidoreductase</keyword>
<dbReference type="InterPro" id="IPR036291">
    <property type="entry name" value="NAD(P)-bd_dom_sf"/>
</dbReference>
<dbReference type="Proteomes" id="UP001652504">
    <property type="component" value="Unassembled WGS sequence"/>
</dbReference>
<comment type="subcellular location">
    <subcellularLocation>
        <location evidence="5">Cytoplasm</location>
    </subcellularLocation>
</comment>
<dbReference type="InterPro" id="IPR038251">
    <property type="entry name" value="PdxB_dimer_sf"/>
</dbReference>
<evidence type="ECO:0000256" key="5">
    <source>
        <dbReference type="HAMAP-Rule" id="MF_01825"/>
    </source>
</evidence>
<feature type="active site" evidence="5">
    <location>
        <position position="208"/>
    </location>
</feature>
<dbReference type="EC" id="1.1.1.290" evidence="5"/>
<feature type="active site" description="Proton donor" evidence="5">
    <location>
        <position position="254"/>
    </location>
</feature>
<evidence type="ECO:0000313" key="10">
    <source>
        <dbReference type="Proteomes" id="UP001652504"/>
    </source>
</evidence>
<comment type="pathway">
    <text evidence="5">Cofactor biosynthesis; pyridoxine 5'-phosphate biosynthesis; pyridoxine 5'-phosphate from D-erythrose 4-phosphate: step 2/5.</text>
</comment>
<dbReference type="RefSeq" id="WP_263710287.1">
    <property type="nucleotide sequence ID" value="NZ_JAOWKX010000001.1"/>
</dbReference>
<feature type="binding site" evidence="5">
    <location>
        <position position="175"/>
    </location>
    <ligand>
        <name>NAD(+)</name>
        <dbReference type="ChEBI" id="CHEBI:57540"/>
    </ligand>
</feature>
<feature type="binding site" evidence="5">
    <location>
        <position position="67"/>
    </location>
    <ligand>
        <name>substrate</name>
    </ligand>
</feature>
<organism evidence="9 10">
    <name type="scientific">Fluctibacter corallii</name>
    <dbReference type="NCBI Taxonomy" id="2984329"/>
    <lineage>
        <taxon>Bacteria</taxon>
        <taxon>Pseudomonadati</taxon>
        <taxon>Pseudomonadota</taxon>
        <taxon>Gammaproteobacteria</taxon>
        <taxon>Alteromonadales</taxon>
        <taxon>Alteromonadaceae</taxon>
        <taxon>Fluctibacter</taxon>
    </lineage>
</organism>
<dbReference type="Pfam" id="PF11890">
    <property type="entry name" value="DUF3410"/>
    <property type="match status" value="1"/>
</dbReference>
<name>A0ABT3A390_9ALTE</name>
<evidence type="ECO:0000256" key="2">
    <source>
        <dbReference type="ARBA" id="ARBA00023002"/>
    </source>
</evidence>
<dbReference type="Pfam" id="PF02826">
    <property type="entry name" value="2-Hacid_dh_C"/>
    <property type="match status" value="1"/>
</dbReference>
<keyword evidence="10" id="KW-1185">Reference proteome</keyword>
<keyword evidence="3 5" id="KW-0520">NAD</keyword>
<evidence type="ECO:0000259" key="7">
    <source>
        <dbReference type="Pfam" id="PF02826"/>
    </source>
</evidence>
<dbReference type="Gene3D" id="3.40.50.720">
    <property type="entry name" value="NAD(P)-binding Rossmann-like Domain"/>
    <property type="match status" value="2"/>
</dbReference>
<proteinExistence type="inferred from homology"/>
<reference evidence="9 10" key="1">
    <citation type="submission" date="2022-10" db="EMBL/GenBank/DDBJ databases">
        <title>Aestuariibacter sp. AA17 isolated from Montipora capitata coral fragment.</title>
        <authorList>
            <person name="Emsley S.A."/>
            <person name="Pfannmuller K.M."/>
            <person name="Loughran R.M."/>
            <person name="Shlafstein M."/>
            <person name="Papke E."/>
            <person name="Saw J.H."/>
            <person name="Ushijima B."/>
            <person name="Videau P."/>
        </authorList>
    </citation>
    <scope>NUCLEOTIDE SEQUENCE [LARGE SCALE GENOMIC DNA]</scope>
    <source>
        <strain evidence="9 10">AA17</strain>
    </source>
</reference>
<comment type="similarity">
    <text evidence="5">Belongs to the D-isomer specific 2-hydroxyacid dehydrogenase family. PdxB subfamily.</text>
</comment>
<dbReference type="InterPro" id="IPR024531">
    <property type="entry name" value="Erythronate-4-P_DHase_dimer"/>
</dbReference>
<comment type="subunit">
    <text evidence="5">Homodimer.</text>
</comment>
<dbReference type="InterPro" id="IPR029753">
    <property type="entry name" value="D-isomer_DH_CS"/>
</dbReference>
<dbReference type="CDD" id="cd12158">
    <property type="entry name" value="ErythrP_dh"/>
    <property type="match status" value="1"/>
</dbReference>
<comment type="function">
    <text evidence="5">Catalyzes the oxidation of erythronate-4-phosphate to 3-hydroxy-2-oxo-4-phosphonooxybutanoate.</text>
</comment>
<feature type="active site" evidence="5">
    <location>
        <position position="237"/>
    </location>
</feature>